<dbReference type="AlphaFoldDB" id="A0A7I4XW01"/>
<protein>
    <submittedName>
        <fullName evidence="3">Uncharacterized protein</fullName>
    </submittedName>
</protein>
<dbReference type="Proteomes" id="UP000025227">
    <property type="component" value="Unplaced"/>
</dbReference>
<dbReference type="WBParaSite" id="HCON_00018910-00001">
    <property type="protein sequence ID" value="HCON_00018910-00001"/>
    <property type="gene ID" value="HCON_00018910"/>
</dbReference>
<dbReference type="OrthoDB" id="5907886at2759"/>
<feature type="region of interest" description="Disordered" evidence="1">
    <location>
        <begin position="198"/>
        <end position="217"/>
    </location>
</feature>
<sequence length="232" mass="25667">MKILFFFPKRGLIRQADYPTELCYASVIFNTLNGTIDLSAFWYSYDKWQDSPESENPLRCRLQTHGGGLLLHPVGGTLLYPKDEEEFLQYNGKLVAMCFRNQSPICATNPETFESILNTQRSNSPFYAIKAAEIVLKYMRAGEMPNNALEAFKEFEATSSTPTSTTEATTTVVSTVETTTTTETSSTFATASDYEYSDTSTTSAYGDSSAVTDTGSEAAEAQHMDSFFGQYG</sequence>
<name>A0A7I4XW01_HAECO</name>
<keyword evidence="2" id="KW-1185">Reference proteome</keyword>
<organism evidence="2 3">
    <name type="scientific">Haemonchus contortus</name>
    <name type="common">Barber pole worm</name>
    <dbReference type="NCBI Taxonomy" id="6289"/>
    <lineage>
        <taxon>Eukaryota</taxon>
        <taxon>Metazoa</taxon>
        <taxon>Ecdysozoa</taxon>
        <taxon>Nematoda</taxon>
        <taxon>Chromadorea</taxon>
        <taxon>Rhabditida</taxon>
        <taxon>Rhabditina</taxon>
        <taxon>Rhabditomorpha</taxon>
        <taxon>Strongyloidea</taxon>
        <taxon>Trichostrongylidae</taxon>
        <taxon>Haemonchus</taxon>
    </lineage>
</organism>
<evidence type="ECO:0000313" key="2">
    <source>
        <dbReference type="Proteomes" id="UP000025227"/>
    </source>
</evidence>
<proteinExistence type="predicted"/>
<reference evidence="3" key="1">
    <citation type="submission" date="2020-12" db="UniProtKB">
        <authorList>
            <consortium name="WormBaseParasite"/>
        </authorList>
    </citation>
    <scope>IDENTIFICATION</scope>
    <source>
        <strain evidence="3">MHco3</strain>
    </source>
</reference>
<evidence type="ECO:0000313" key="3">
    <source>
        <dbReference type="WBParaSite" id="HCON_00018910-00001"/>
    </source>
</evidence>
<accession>A0A7I4XW01</accession>
<evidence type="ECO:0000256" key="1">
    <source>
        <dbReference type="SAM" id="MobiDB-lite"/>
    </source>
</evidence>